<evidence type="ECO:0000313" key="2">
    <source>
        <dbReference type="EMBL" id="SDF61549.1"/>
    </source>
</evidence>
<sequence length="195" mass="20889">MQPACLDLPIIPGATNRKPLYLLQPRWERRAISEVQKTPSLLLAVPGHDLPAEWPCWVEGVSGFTALNRQPPQQAPWMVGVVDAYTVEINALNGAEQNARGGWLVYQPGVDLADATAALTLTGPGYSLQLTTANGGLLVLGVGRVNIVLTPEQSTAIPLDGVTYTLDITWQNGDVDRWLDGPVTVRRGGGHGCCT</sequence>
<dbReference type="EMBL" id="JAWXXP010000001">
    <property type="protein sequence ID" value="MDX5994955.1"/>
    <property type="molecule type" value="Genomic_DNA"/>
</dbReference>
<dbReference type="Proteomes" id="UP000182413">
    <property type="component" value="Unassembled WGS sequence"/>
</dbReference>
<evidence type="ECO:0000313" key="4">
    <source>
        <dbReference type="Proteomes" id="UP001278050"/>
    </source>
</evidence>
<reference evidence="2 3" key="1">
    <citation type="submission" date="2016-10" db="EMBL/GenBank/DDBJ databases">
        <authorList>
            <person name="de Groot N.N."/>
        </authorList>
    </citation>
    <scope>NUCLEOTIDE SEQUENCE [LARGE SCALE GENOMIC DNA]</scope>
    <source>
        <strain evidence="2 3">JCM 10630</strain>
    </source>
</reference>
<dbReference type="Proteomes" id="UP001278050">
    <property type="component" value="Unassembled WGS sequence"/>
</dbReference>
<protein>
    <submittedName>
        <fullName evidence="2">Uncharacterized protein</fullName>
    </submittedName>
</protein>
<dbReference type="RefSeq" id="WP_074681661.1">
    <property type="nucleotide sequence ID" value="NZ_CBCSET010000008.1"/>
</dbReference>
<proteinExistence type="predicted"/>
<evidence type="ECO:0000313" key="1">
    <source>
        <dbReference type="EMBL" id="MDX5994955.1"/>
    </source>
</evidence>
<organism evidence="2 3">
    <name type="scientific">Ectopseudomonas alcaliphila</name>
    <dbReference type="NCBI Taxonomy" id="101564"/>
    <lineage>
        <taxon>Bacteria</taxon>
        <taxon>Pseudomonadati</taxon>
        <taxon>Pseudomonadota</taxon>
        <taxon>Gammaproteobacteria</taxon>
        <taxon>Pseudomonadales</taxon>
        <taxon>Pseudomonadaceae</taxon>
        <taxon>Ectopseudomonas</taxon>
    </lineage>
</organism>
<reference evidence="1 4" key="2">
    <citation type="submission" date="2023-11" db="EMBL/GenBank/DDBJ databases">
        <title>MicrobeMod: A computational toolkit for identifying prokaryotic methylation and restriction-modification with nanopore sequencing.</title>
        <authorList>
            <person name="Crits-Christoph A."/>
            <person name="Kang S.C."/>
            <person name="Lee H."/>
            <person name="Ostrov N."/>
        </authorList>
    </citation>
    <scope>NUCLEOTIDE SEQUENCE [LARGE SCALE GENOMIC DNA]</scope>
    <source>
        <strain evidence="1 4">ATCC BAA-571</strain>
    </source>
</reference>
<evidence type="ECO:0000313" key="3">
    <source>
        <dbReference type="Proteomes" id="UP000182413"/>
    </source>
</evidence>
<dbReference type="EMBL" id="FNAE01000009">
    <property type="protein sequence ID" value="SDF61549.1"/>
    <property type="molecule type" value="Genomic_DNA"/>
</dbReference>
<name>A0A1G7MK71_9GAMM</name>
<accession>A0A1G7MK71</accession>
<keyword evidence="4" id="KW-1185">Reference proteome</keyword>
<dbReference type="AlphaFoldDB" id="A0A1G7MK71"/>
<dbReference type="OrthoDB" id="7018784at2"/>
<gene>
    <name evidence="2" type="ORF">SAMN05216575_10964</name>
    <name evidence="1" type="ORF">SIM71_23060</name>
</gene>